<keyword evidence="3" id="KW-1185">Reference proteome</keyword>
<comment type="caution">
    <text evidence="2">The sequence shown here is derived from an EMBL/GenBank/DDBJ whole genome shotgun (WGS) entry which is preliminary data.</text>
</comment>
<dbReference type="AlphaFoldDB" id="A0A7W3MU82"/>
<dbReference type="Proteomes" id="UP000539313">
    <property type="component" value="Unassembled WGS sequence"/>
</dbReference>
<sequence>MATLITVEQLLARPGFDGVDEATAEAVLEDVSALVSLIAAPVELTAATLPSAVVPVIVSMARRGLSNPRGLSGEQLGDYGWQAGGQTSSGVYATRHEERIIRRAVGRLGASNATLNSDLPLPPERAGGGGFENEFLNSL</sequence>
<accession>A0A7W3MU82</accession>
<organism evidence="2 3">
    <name type="scientific">Thermomonospora cellulosilytica</name>
    <dbReference type="NCBI Taxonomy" id="1411118"/>
    <lineage>
        <taxon>Bacteria</taxon>
        <taxon>Bacillati</taxon>
        <taxon>Actinomycetota</taxon>
        <taxon>Actinomycetes</taxon>
        <taxon>Streptosporangiales</taxon>
        <taxon>Thermomonosporaceae</taxon>
        <taxon>Thermomonospora</taxon>
    </lineage>
</organism>
<dbReference type="EMBL" id="JACJII010000001">
    <property type="protein sequence ID" value="MBA9002015.1"/>
    <property type="molecule type" value="Genomic_DNA"/>
</dbReference>
<protein>
    <submittedName>
        <fullName evidence="2">Uncharacterized protein</fullName>
    </submittedName>
</protein>
<evidence type="ECO:0000313" key="2">
    <source>
        <dbReference type="EMBL" id="MBA9002015.1"/>
    </source>
</evidence>
<evidence type="ECO:0000313" key="3">
    <source>
        <dbReference type="Proteomes" id="UP000539313"/>
    </source>
</evidence>
<gene>
    <name evidence="2" type="ORF">HNR21_000897</name>
</gene>
<proteinExistence type="predicted"/>
<evidence type="ECO:0000256" key="1">
    <source>
        <dbReference type="SAM" id="MobiDB-lite"/>
    </source>
</evidence>
<name>A0A7W3MU82_9ACTN</name>
<dbReference type="RefSeq" id="WP_182704178.1">
    <property type="nucleotide sequence ID" value="NZ_JACJII010000001.1"/>
</dbReference>
<reference evidence="2 3" key="1">
    <citation type="submission" date="2020-08" db="EMBL/GenBank/DDBJ databases">
        <title>Sequencing the genomes of 1000 actinobacteria strains.</title>
        <authorList>
            <person name="Klenk H.-P."/>
        </authorList>
    </citation>
    <scope>NUCLEOTIDE SEQUENCE [LARGE SCALE GENOMIC DNA]</scope>
    <source>
        <strain evidence="2 3">DSM 45823</strain>
    </source>
</reference>
<feature type="region of interest" description="Disordered" evidence="1">
    <location>
        <begin position="116"/>
        <end position="139"/>
    </location>
</feature>